<dbReference type="SMART" id="SM00054">
    <property type="entry name" value="EFh"/>
    <property type="match status" value="4"/>
</dbReference>
<dbReference type="SUPFAM" id="SSF47473">
    <property type="entry name" value="EF-hand"/>
    <property type="match status" value="1"/>
</dbReference>
<dbReference type="PROSITE" id="PS50222">
    <property type="entry name" value="EF_HAND_2"/>
    <property type="match status" value="4"/>
</dbReference>
<dbReference type="PROSITE" id="PS00018">
    <property type="entry name" value="EF_HAND_1"/>
    <property type="match status" value="3"/>
</dbReference>
<dbReference type="PANTHER" id="PTHR45942">
    <property type="entry name" value="PROTEIN PHOSPATASE 3 REGULATORY SUBUNIT B ALPHA ISOFORM TYPE 1"/>
    <property type="match status" value="1"/>
</dbReference>
<evidence type="ECO:0000256" key="1">
    <source>
        <dbReference type="ARBA" id="ARBA00022723"/>
    </source>
</evidence>
<keyword evidence="2" id="KW-0677">Repeat</keyword>
<dbReference type="CDD" id="cd00051">
    <property type="entry name" value="EFh"/>
    <property type="match status" value="1"/>
</dbReference>
<protein>
    <recommendedName>
        <fullName evidence="4">EF-hand domain-containing protein</fullName>
    </recommendedName>
</protein>
<organism evidence="5">
    <name type="scientific">Palpitomonas bilix</name>
    <dbReference type="NCBI Taxonomy" id="652834"/>
    <lineage>
        <taxon>Eukaryota</taxon>
        <taxon>Eukaryota incertae sedis</taxon>
    </lineage>
</organism>
<feature type="domain" description="EF-hand" evidence="4">
    <location>
        <begin position="62"/>
        <end position="92"/>
    </location>
</feature>
<sequence>MGANGSSLTPEEIQAIENLTSFSEEEIKRLHRRFNKLDKDASGRITIDEFMQIPELATNPLIERVIALFDSDGDETVDFREFVTALSTFSVHGDPQRKLKFAFRVYDVDGDGFISNGELFTVLKMMVGANLTDVQLQQIVDKTIMEADKDRDGKISFEEFIALIGHSSMEQKLYIPL</sequence>
<keyword evidence="3" id="KW-0106">Calcium</keyword>
<dbReference type="EMBL" id="HBIB01012425">
    <property type="protein sequence ID" value="CAE0245944.1"/>
    <property type="molecule type" value="Transcribed_RNA"/>
</dbReference>
<dbReference type="Pfam" id="PF13499">
    <property type="entry name" value="EF-hand_7"/>
    <property type="match status" value="2"/>
</dbReference>
<dbReference type="InterPro" id="IPR002048">
    <property type="entry name" value="EF_hand_dom"/>
</dbReference>
<proteinExistence type="predicted"/>
<name>A0A7S3D416_9EUKA</name>
<evidence type="ECO:0000259" key="4">
    <source>
        <dbReference type="PROSITE" id="PS50222"/>
    </source>
</evidence>
<dbReference type="Gene3D" id="1.10.238.10">
    <property type="entry name" value="EF-hand"/>
    <property type="match status" value="1"/>
</dbReference>
<dbReference type="InterPro" id="IPR011992">
    <property type="entry name" value="EF-hand-dom_pair"/>
</dbReference>
<accession>A0A7S3D416</accession>
<gene>
    <name evidence="5" type="ORF">PBIL07802_LOCUS8126</name>
    <name evidence="6" type="ORF">PBIL07802_LOCUS8127</name>
    <name evidence="7" type="ORF">PBIL07802_LOCUS8131</name>
</gene>
<evidence type="ECO:0000313" key="6">
    <source>
        <dbReference type="EMBL" id="CAE0245944.1"/>
    </source>
</evidence>
<evidence type="ECO:0000256" key="2">
    <source>
        <dbReference type="ARBA" id="ARBA00022737"/>
    </source>
</evidence>
<evidence type="ECO:0000256" key="3">
    <source>
        <dbReference type="ARBA" id="ARBA00022837"/>
    </source>
</evidence>
<dbReference type="FunFam" id="1.10.238.10:FF:000001">
    <property type="entry name" value="Calmodulin 1"/>
    <property type="match status" value="1"/>
</dbReference>
<keyword evidence="1" id="KW-0479">Metal-binding</keyword>
<dbReference type="GO" id="GO:0005509">
    <property type="term" value="F:calcium ion binding"/>
    <property type="evidence" value="ECO:0007669"/>
    <property type="project" value="InterPro"/>
</dbReference>
<dbReference type="InterPro" id="IPR018247">
    <property type="entry name" value="EF_Hand_1_Ca_BS"/>
</dbReference>
<dbReference type="EMBL" id="HBIB01012429">
    <property type="protein sequence ID" value="CAE0245948.1"/>
    <property type="molecule type" value="Transcribed_RNA"/>
</dbReference>
<reference evidence="5" key="1">
    <citation type="submission" date="2021-01" db="EMBL/GenBank/DDBJ databases">
        <authorList>
            <person name="Corre E."/>
            <person name="Pelletier E."/>
            <person name="Niang G."/>
            <person name="Scheremetjew M."/>
            <person name="Finn R."/>
            <person name="Kale V."/>
            <person name="Holt S."/>
            <person name="Cochrane G."/>
            <person name="Meng A."/>
            <person name="Brown T."/>
            <person name="Cohen L."/>
        </authorList>
    </citation>
    <scope>NUCLEOTIDE SEQUENCE</scope>
    <source>
        <strain evidence="5">NIES-2562</strain>
    </source>
</reference>
<dbReference type="EMBL" id="HBIB01012424">
    <property type="protein sequence ID" value="CAE0245943.1"/>
    <property type="molecule type" value="Transcribed_RNA"/>
</dbReference>
<evidence type="ECO:0000313" key="7">
    <source>
        <dbReference type="EMBL" id="CAE0245948.1"/>
    </source>
</evidence>
<dbReference type="AlphaFoldDB" id="A0A7S3D416"/>
<feature type="domain" description="EF-hand" evidence="4">
    <location>
        <begin position="25"/>
        <end position="60"/>
    </location>
</feature>
<feature type="domain" description="EF-hand" evidence="4">
    <location>
        <begin position="135"/>
        <end position="170"/>
    </location>
</feature>
<dbReference type="PRINTS" id="PR00450">
    <property type="entry name" value="RECOVERIN"/>
</dbReference>
<feature type="domain" description="EF-hand" evidence="4">
    <location>
        <begin position="94"/>
        <end position="129"/>
    </location>
</feature>
<evidence type="ECO:0000313" key="5">
    <source>
        <dbReference type="EMBL" id="CAE0245943.1"/>
    </source>
</evidence>